<dbReference type="SUPFAM" id="SSF56042">
    <property type="entry name" value="PurM C-terminal domain-like"/>
    <property type="match status" value="1"/>
</dbReference>
<feature type="domain" description="PurM-like N-terminal" evidence="3">
    <location>
        <begin position="2"/>
        <end position="86"/>
    </location>
</feature>
<feature type="binding site" evidence="2">
    <location>
        <position position="177"/>
    </location>
    <ligand>
        <name>Mg(2+)</name>
        <dbReference type="ChEBI" id="CHEBI:18420"/>
        <label>5</label>
    </ligand>
</feature>
<comment type="caution">
    <text evidence="2">Lacks conserved residue(s) required for the propagation of feature annotation.</text>
</comment>
<feature type="binding site" evidence="2">
    <location>
        <position position="36"/>
    </location>
    <ligand>
        <name>Mg(2+)</name>
        <dbReference type="ChEBI" id="CHEBI:18420"/>
        <label>2</label>
    </ligand>
</feature>
<keyword evidence="2" id="KW-0547">Nucleotide-binding</keyword>
<protein>
    <recommendedName>
        <fullName evidence="2">Thiamine-monophosphate kinase</fullName>
        <shortName evidence="2">TMP kinase</shortName>
        <shortName evidence="2">Thiamine-phosphate kinase</shortName>
        <ecNumber evidence="2">2.7.4.16</ecNumber>
    </recommendedName>
</protein>
<evidence type="ECO:0000313" key="5">
    <source>
        <dbReference type="EMBL" id="VFK58726.1"/>
    </source>
</evidence>
<dbReference type="InterPro" id="IPR006283">
    <property type="entry name" value="ThiL-like"/>
</dbReference>
<dbReference type="GO" id="GO:0009228">
    <property type="term" value="P:thiamine biosynthetic process"/>
    <property type="evidence" value="ECO:0007669"/>
    <property type="project" value="UniProtKB-KW"/>
</dbReference>
<keyword evidence="2" id="KW-0460">Magnesium</keyword>
<dbReference type="InterPro" id="IPR016188">
    <property type="entry name" value="PurM-like_N"/>
</dbReference>
<feature type="binding site" evidence="2">
    <location>
        <position position="36"/>
    </location>
    <ligand>
        <name>Mg(2+)</name>
        <dbReference type="ChEBI" id="CHEBI:18420"/>
        <label>3</label>
    </ligand>
</feature>
<keyword evidence="2 5" id="KW-0418">Kinase</keyword>
<comment type="pathway">
    <text evidence="2">Cofactor biosynthesis; thiamine diphosphate biosynthesis; thiamine diphosphate from thiamine phosphate: step 1/1.</text>
</comment>
<dbReference type="Gene3D" id="3.90.650.10">
    <property type="entry name" value="PurM-like C-terminal domain"/>
    <property type="match status" value="1"/>
</dbReference>
<keyword evidence="2" id="KW-0808">Transferase</keyword>
<keyword evidence="2" id="KW-0479">Metal-binding</keyword>
<feature type="binding site" evidence="2">
    <location>
        <begin position="82"/>
        <end position="83"/>
    </location>
    <ligand>
        <name>ATP</name>
        <dbReference type="ChEBI" id="CHEBI:30616"/>
    </ligand>
</feature>
<feature type="binding site" evidence="2">
    <location>
        <position position="107"/>
    </location>
    <ligand>
        <name>ATP</name>
        <dbReference type="ChEBI" id="CHEBI:30616"/>
    </ligand>
</feature>
<dbReference type="InterPro" id="IPR036676">
    <property type="entry name" value="PurM-like_C_sf"/>
</dbReference>
<dbReference type="HAMAP" id="MF_02128">
    <property type="entry name" value="TMP_kinase"/>
    <property type="match status" value="1"/>
</dbReference>
<feature type="binding site" evidence="2">
    <location>
        <position position="15"/>
    </location>
    <ligand>
        <name>substrate</name>
    </ligand>
</feature>
<keyword evidence="2" id="KW-0067">ATP-binding</keyword>
<evidence type="ECO:0000256" key="2">
    <source>
        <dbReference type="HAMAP-Rule" id="MF_02128"/>
    </source>
</evidence>
<sequence length="289" mass="31116">MDLAVTVDTLVCGVHFPQDATPADIGYKALAVNLSDLAAMGALPDWAAVSLTIPESDEAWISEFHNGMHQLAKRYSVRFPVGDFGIGPLAITLQIYGQVPRGQALRRDSARVGDLIFVTGTPGDAGLALAGRASPDKIHIPVTHRQYLEGRLARPSPRVREGIALRGIATAAIDISDGLAADLSHITDASQVGAIIEVQRLPLSHTLQALPERERVWQLALSFGDDYELCFTVPPARHDTLLKVAEQFSCPITQIGRITKHPGVQILDQDGKTFSKGGGYQHFACAEKS</sequence>
<name>A0A450ZY97_9GAMM</name>
<dbReference type="EMBL" id="CAADFV010000148">
    <property type="protein sequence ID" value="VFK67460.1"/>
    <property type="molecule type" value="Genomic_DNA"/>
</dbReference>
<keyword evidence="1 2" id="KW-0784">Thiamine biosynthesis</keyword>
<feature type="binding site" evidence="2">
    <location>
        <position position="176"/>
    </location>
    <ligand>
        <name>ATP</name>
        <dbReference type="ChEBI" id="CHEBI:30616"/>
    </ligand>
</feature>
<evidence type="ECO:0000259" key="3">
    <source>
        <dbReference type="Pfam" id="PF00586"/>
    </source>
</evidence>
<reference evidence="5" key="1">
    <citation type="submission" date="2019-02" db="EMBL/GenBank/DDBJ databases">
        <authorList>
            <person name="Gruber-Vodicka R. H."/>
            <person name="Seah K. B. B."/>
        </authorList>
    </citation>
    <scope>NUCLEOTIDE SEQUENCE</scope>
    <source>
        <strain evidence="6">BECK_BY1</strain>
        <strain evidence="7">BECK_BY2</strain>
        <strain evidence="5">BECK_BY3</strain>
    </source>
</reference>
<feature type="binding site" evidence="2">
    <location>
        <position position="280"/>
    </location>
    <ligand>
        <name>substrate</name>
    </ligand>
</feature>
<dbReference type="GO" id="GO:0009030">
    <property type="term" value="F:thiamine-phosphate kinase activity"/>
    <property type="evidence" value="ECO:0007669"/>
    <property type="project" value="UniProtKB-UniRule"/>
</dbReference>
<dbReference type="EMBL" id="CAADFY010000152">
    <property type="protein sequence ID" value="VFK58726.1"/>
    <property type="molecule type" value="Genomic_DNA"/>
</dbReference>
<dbReference type="PANTHER" id="PTHR30270">
    <property type="entry name" value="THIAMINE-MONOPHOSPHATE KINASE"/>
    <property type="match status" value="1"/>
</dbReference>
<accession>A0A450ZY97</accession>
<dbReference type="EC" id="2.7.4.16" evidence="2"/>
<dbReference type="GO" id="GO:0000287">
    <property type="term" value="F:magnesium ion binding"/>
    <property type="evidence" value="ECO:0007669"/>
    <property type="project" value="UniProtKB-UniRule"/>
</dbReference>
<dbReference type="Gene3D" id="3.30.1330.10">
    <property type="entry name" value="PurM-like, N-terminal domain"/>
    <property type="match status" value="1"/>
</dbReference>
<evidence type="ECO:0000256" key="1">
    <source>
        <dbReference type="ARBA" id="ARBA00022977"/>
    </source>
</evidence>
<dbReference type="InterPro" id="IPR036921">
    <property type="entry name" value="PurM-like_N_sf"/>
</dbReference>
<comment type="function">
    <text evidence="2">Catalyzes the ATP-dependent phosphorylation of thiamine-monophosphate (TMP) to form thiamine-pyrophosphate (TPP), the active form of vitamin B1.</text>
</comment>
<feature type="binding site" evidence="2">
    <location>
        <position position="36"/>
    </location>
    <ligand>
        <name>Mg(2+)</name>
        <dbReference type="ChEBI" id="CHEBI:18420"/>
        <label>4</label>
    </ligand>
</feature>
<dbReference type="Pfam" id="PF02769">
    <property type="entry name" value="AIRS_C"/>
    <property type="match status" value="1"/>
</dbReference>
<dbReference type="PANTHER" id="PTHR30270:SF0">
    <property type="entry name" value="THIAMINE-MONOPHOSPHATE KINASE"/>
    <property type="match status" value="1"/>
</dbReference>
<feature type="binding site" evidence="2">
    <location>
        <position position="225"/>
    </location>
    <ligand>
        <name>substrate</name>
    </ligand>
</feature>
<gene>
    <name evidence="2" type="primary">thiL</name>
    <name evidence="6" type="ORF">BECKTUN1418D_GA0071000_12065</name>
    <name evidence="7" type="ORF">BECKTUN1418E_GA0071001_11482</name>
    <name evidence="5" type="ORF">BECKTUN1418F_GA0071002_11522</name>
</gene>
<comment type="similarity">
    <text evidence="2">Belongs to the thiamine-monophosphate kinase family.</text>
</comment>
<evidence type="ECO:0000313" key="6">
    <source>
        <dbReference type="EMBL" id="VFK63303.1"/>
    </source>
</evidence>
<dbReference type="Pfam" id="PF00586">
    <property type="entry name" value="AIRS"/>
    <property type="match status" value="1"/>
</dbReference>
<dbReference type="CDD" id="cd02194">
    <property type="entry name" value="ThiL"/>
    <property type="match status" value="1"/>
</dbReference>
<comment type="catalytic activity">
    <reaction evidence="2">
        <text>thiamine phosphate + ATP = thiamine diphosphate + ADP</text>
        <dbReference type="Rhea" id="RHEA:15913"/>
        <dbReference type="ChEBI" id="CHEBI:30616"/>
        <dbReference type="ChEBI" id="CHEBI:37575"/>
        <dbReference type="ChEBI" id="CHEBI:58937"/>
        <dbReference type="ChEBI" id="CHEBI:456216"/>
        <dbReference type="EC" id="2.7.4.16"/>
    </reaction>
</comment>
<evidence type="ECO:0000259" key="4">
    <source>
        <dbReference type="Pfam" id="PF02769"/>
    </source>
</evidence>
<dbReference type="GO" id="GO:0009229">
    <property type="term" value="P:thiamine diphosphate biosynthetic process"/>
    <property type="evidence" value="ECO:0007669"/>
    <property type="project" value="UniProtKB-UniRule"/>
</dbReference>
<feature type="binding site" evidence="2">
    <location>
        <position position="174"/>
    </location>
    <ligand>
        <name>Mg(2+)</name>
        <dbReference type="ChEBI" id="CHEBI:18420"/>
        <label>3</label>
    </ligand>
</feature>
<proteinExistence type="inferred from homology"/>
<organism evidence="5">
    <name type="scientific">Candidatus Kentrum sp. TUN</name>
    <dbReference type="NCBI Taxonomy" id="2126343"/>
    <lineage>
        <taxon>Bacteria</taxon>
        <taxon>Pseudomonadati</taxon>
        <taxon>Pseudomonadota</taxon>
        <taxon>Gammaproteobacteria</taxon>
        <taxon>Candidatus Kentrum</taxon>
    </lineage>
</organism>
<dbReference type="EMBL" id="CAADFX010000206">
    <property type="protein sequence ID" value="VFK63303.1"/>
    <property type="molecule type" value="Genomic_DNA"/>
</dbReference>
<feature type="binding site" evidence="2">
    <location>
        <position position="6"/>
    </location>
    <ligand>
        <name>Mg(2+)</name>
        <dbReference type="ChEBI" id="CHEBI:18420"/>
        <label>4</label>
    </ligand>
</feature>
<feature type="binding site" evidence="2">
    <location>
        <position position="8"/>
    </location>
    <ligand>
        <name>Mg(2+)</name>
        <dbReference type="ChEBI" id="CHEBI:18420"/>
        <label>1</label>
    </ligand>
</feature>
<dbReference type="AlphaFoldDB" id="A0A450ZY97"/>
<feature type="binding site" evidence="2">
    <location>
        <position position="8"/>
    </location>
    <ligand>
        <name>Mg(2+)</name>
        <dbReference type="ChEBI" id="CHEBI:18420"/>
        <label>2</label>
    </ligand>
</feature>
<comment type="miscellaneous">
    <text evidence="2">Reaction mechanism of ThiL seems to utilize a direct, inline transfer of the gamma-phosphate of ATP to TMP rather than a phosphorylated enzyme intermediate.</text>
</comment>
<dbReference type="PIRSF" id="PIRSF005303">
    <property type="entry name" value="Thiam_monoph_kin"/>
    <property type="match status" value="1"/>
</dbReference>
<feature type="domain" description="PurM-like C-terminal" evidence="4">
    <location>
        <begin position="111"/>
        <end position="266"/>
    </location>
</feature>
<dbReference type="SUPFAM" id="SSF55326">
    <property type="entry name" value="PurM N-terminal domain-like"/>
    <property type="match status" value="1"/>
</dbReference>
<dbReference type="InterPro" id="IPR010918">
    <property type="entry name" value="PurM-like_C_dom"/>
</dbReference>
<dbReference type="GO" id="GO:0005524">
    <property type="term" value="F:ATP binding"/>
    <property type="evidence" value="ECO:0007669"/>
    <property type="project" value="UniProtKB-UniRule"/>
</dbReference>
<feature type="binding site" evidence="2">
    <location>
        <position position="83"/>
    </location>
    <ligand>
        <name>Mg(2+)</name>
        <dbReference type="ChEBI" id="CHEBI:18420"/>
        <label>1</label>
    </ligand>
</feature>
<evidence type="ECO:0000313" key="7">
    <source>
        <dbReference type="EMBL" id="VFK67460.1"/>
    </source>
</evidence>
<dbReference type="NCBIfam" id="TIGR01379">
    <property type="entry name" value="thiL"/>
    <property type="match status" value="1"/>
</dbReference>
<dbReference type="UniPathway" id="UPA00060">
    <property type="reaction ID" value="UER00142"/>
</dbReference>